<dbReference type="Proteomes" id="UP000324629">
    <property type="component" value="Unassembled WGS sequence"/>
</dbReference>
<feature type="region of interest" description="Disordered" evidence="1">
    <location>
        <begin position="83"/>
        <end position="108"/>
    </location>
</feature>
<sequence length="358" mass="39539">MESCHIVLTETNYVADLNSLITLENISRNLPKPLQYQWAESVDKITLGGREPDFLNLLEFVSSRARVARSRFGQLASRNERISRNEERLSNRNAPERKPTPRSSIYSNQSNEAFPKTLTCQLCKGDHELSNCGEFAVLGVPESWAVVKAEGICFMCIASGHRIYGCRVQKKCGVENCKAGHHRLLHGVRHLPTESIEGAVRANCRSTNTAQRGVILGMISVRVVGPTEDVLTYAFLDSGSDTTLVSQELIDRLNLTGKPSEVRVTTATGSQVIQRSTVALEIRLLDGEDEVAVERAHSVPSLRMKPPVGAIRNEIYKWPHLDCVPLGEVPDKRVSILIGNLSSSATTSPKHIGCWTKD</sequence>
<dbReference type="InterPro" id="IPR021109">
    <property type="entry name" value="Peptidase_aspartic_dom_sf"/>
</dbReference>
<comment type="caution">
    <text evidence="2">The sequence shown here is derived from an EMBL/GenBank/DDBJ whole genome shotgun (WGS) entry which is preliminary data.</text>
</comment>
<dbReference type="PANTHER" id="PTHR47331:SF1">
    <property type="entry name" value="GAG-LIKE PROTEIN"/>
    <property type="match status" value="1"/>
</dbReference>
<proteinExistence type="predicted"/>
<dbReference type="SUPFAM" id="SSF50630">
    <property type="entry name" value="Acid proteases"/>
    <property type="match status" value="1"/>
</dbReference>
<dbReference type="Pfam" id="PF13650">
    <property type="entry name" value="Asp_protease_2"/>
    <property type="match status" value="1"/>
</dbReference>
<dbReference type="EMBL" id="QNGE01015379">
    <property type="protein sequence ID" value="KAA3670067.1"/>
    <property type="molecule type" value="Genomic_DNA"/>
</dbReference>
<dbReference type="PANTHER" id="PTHR47331">
    <property type="entry name" value="PHD-TYPE DOMAIN-CONTAINING PROTEIN"/>
    <property type="match status" value="1"/>
</dbReference>
<evidence type="ECO:0008006" key="4">
    <source>
        <dbReference type="Google" id="ProtNLM"/>
    </source>
</evidence>
<accession>A0A5J4N3P4</accession>
<feature type="compositionally biased region" description="Basic and acidic residues" evidence="1">
    <location>
        <begin position="83"/>
        <end position="99"/>
    </location>
</feature>
<dbReference type="AlphaFoldDB" id="A0A5J4N3P4"/>
<name>A0A5J4N3P4_9TREM</name>
<evidence type="ECO:0000256" key="1">
    <source>
        <dbReference type="SAM" id="MobiDB-lite"/>
    </source>
</evidence>
<evidence type="ECO:0000313" key="2">
    <source>
        <dbReference type="EMBL" id="KAA3670067.1"/>
    </source>
</evidence>
<dbReference type="Gene3D" id="2.40.70.10">
    <property type="entry name" value="Acid Proteases"/>
    <property type="match status" value="1"/>
</dbReference>
<reference evidence="2 3" key="1">
    <citation type="journal article" date="2019" name="Gigascience">
        <title>Whole-genome sequence of the oriental lung fluke Paragonimus westermani.</title>
        <authorList>
            <person name="Oey H."/>
            <person name="Zakrzewski M."/>
            <person name="Narain K."/>
            <person name="Devi K.R."/>
            <person name="Agatsuma T."/>
            <person name="Nawaratna S."/>
            <person name="Gobert G.N."/>
            <person name="Jones M.K."/>
            <person name="Ragan M.A."/>
            <person name="McManus D.P."/>
            <person name="Krause L."/>
        </authorList>
    </citation>
    <scope>NUCLEOTIDE SEQUENCE [LARGE SCALE GENOMIC DNA]</scope>
    <source>
        <strain evidence="2 3">IND2009</strain>
    </source>
</reference>
<evidence type="ECO:0000313" key="3">
    <source>
        <dbReference type="Proteomes" id="UP000324629"/>
    </source>
</evidence>
<organism evidence="2 3">
    <name type="scientific">Paragonimus westermani</name>
    <dbReference type="NCBI Taxonomy" id="34504"/>
    <lineage>
        <taxon>Eukaryota</taxon>
        <taxon>Metazoa</taxon>
        <taxon>Spiralia</taxon>
        <taxon>Lophotrochozoa</taxon>
        <taxon>Platyhelminthes</taxon>
        <taxon>Trematoda</taxon>
        <taxon>Digenea</taxon>
        <taxon>Plagiorchiida</taxon>
        <taxon>Troglotremata</taxon>
        <taxon>Troglotrematidae</taxon>
        <taxon>Paragonimus</taxon>
    </lineage>
</organism>
<protein>
    <recommendedName>
        <fullName evidence="4">Peptidase A2 domain-containing protein</fullName>
    </recommendedName>
</protein>
<gene>
    <name evidence="2" type="ORF">DEA37_0005627</name>
</gene>
<keyword evidence="3" id="KW-1185">Reference proteome</keyword>